<feature type="chain" id="PRO_5041955679" evidence="2">
    <location>
        <begin position="19"/>
        <end position="625"/>
    </location>
</feature>
<name>A0AAE0VQV5_9BIVA</name>
<dbReference type="Proteomes" id="UP001195483">
    <property type="component" value="Unassembled WGS sequence"/>
</dbReference>
<feature type="region of interest" description="Disordered" evidence="1">
    <location>
        <begin position="310"/>
        <end position="342"/>
    </location>
</feature>
<evidence type="ECO:0000256" key="1">
    <source>
        <dbReference type="SAM" id="MobiDB-lite"/>
    </source>
</evidence>
<reference evidence="3" key="2">
    <citation type="journal article" date="2021" name="Genome Biol. Evol.">
        <title>Developing a high-quality reference genome for a parasitic bivalve with doubly uniparental inheritance (Bivalvia: Unionida).</title>
        <authorList>
            <person name="Smith C.H."/>
        </authorList>
    </citation>
    <scope>NUCLEOTIDE SEQUENCE</scope>
    <source>
        <strain evidence="3">CHS0354</strain>
        <tissue evidence="3">Mantle</tissue>
    </source>
</reference>
<dbReference type="EMBL" id="JAEAOA010001233">
    <property type="protein sequence ID" value="KAK3585675.1"/>
    <property type="molecule type" value="Genomic_DNA"/>
</dbReference>
<feature type="signal peptide" evidence="2">
    <location>
        <begin position="1"/>
        <end position="18"/>
    </location>
</feature>
<sequence length="625" mass="69697">MNLVLLFTLLILTCLARGQFDLKIQNYQDFAVLTGKIWNIFDNAFNVELSSQIKLQTEDGQPTQNGKLQFKTKEKFFKNGKEQTTNAIPSQNLIPSGLHIKWAREPRIETFRKHITGNDMQQLVRLRRQTMNRPPTEVMARPSEQQSRRQQLLQRIFQLPTQEQTITGENNARTTIPQMLTNNGQNIGTPDQWILGQPEQFRRNIPQVPMQTSRFLGNGTSQQQAVRTPQQMVGTQGQPNTGLFLTKSEHPLAWTNRQQALRTPTGQMPMPGAPGQMVGRPGQLIARIPVQHTVQTPGHQILGSSTNGQQNLARASDMSNQRPTWPISFPTERSPAQRTPRRFQRPITRTSGQQVFRNPILQMIRNPNGQVVELLGQQLTGTLSQQARSLPNQPMNQSPGTHASFFPFSILRTQPISHIQQTRSMASPAFTGQGNMAVTLAGTQIANDPFRSASLDMIGLIPDRNGISAVGPIFTVLPSQDPGGDSILGSSRFSSSLDQGMQLPSPFPSGSSTRSQAIGMDIRNNLAIESSSVRPEFLQFLRRSRANMPIFDISLEEQNSIPQMPRIWPGEPLFSMIGMPPEGFSPVPGVQLGFGPGRPILHPFLDMSPERFGSLLGEPPRFRPW</sequence>
<evidence type="ECO:0000256" key="2">
    <source>
        <dbReference type="SAM" id="SignalP"/>
    </source>
</evidence>
<reference evidence="3" key="1">
    <citation type="journal article" date="2021" name="Genome Biol. Evol.">
        <title>A High-Quality Reference Genome for a Parasitic Bivalve with Doubly Uniparental Inheritance (Bivalvia: Unionida).</title>
        <authorList>
            <person name="Smith C.H."/>
        </authorList>
    </citation>
    <scope>NUCLEOTIDE SEQUENCE</scope>
    <source>
        <strain evidence="3">CHS0354</strain>
    </source>
</reference>
<evidence type="ECO:0000313" key="3">
    <source>
        <dbReference type="EMBL" id="KAK3585675.1"/>
    </source>
</evidence>
<keyword evidence="4" id="KW-1185">Reference proteome</keyword>
<gene>
    <name evidence="3" type="ORF">CHS0354_020241</name>
</gene>
<feature type="compositionally biased region" description="Polar residues" evidence="1">
    <location>
        <begin position="310"/>
        <end position="323"/>
    </location>
</feature>
<evidence type="ECO:0000313" key="4">
    <source>
        <dbReference type="Proteomes" id="UP001195483"/>
    </source>
</evidence>
<comment type="caution">
    <text evidence="3">The sequence shown here is derived from an EMBL/GenBank/DDBJ whole genome shotgun (WGS) entry which is preliminary data.</text>
</comment>
<proteinExistence type="predicted"/>
<reference evidence="3" key="3">
    <citation type="submission" date="2023-05" db="EMBL/GenBank/DDBJ databases">
        <authorList>
            <person name="Smith C.H."/>
        </authorList>
    </citation>
    <scope>NUCLEOTIDE SEQUENCE</scope>
    <source>
        <strain evidence="3">CHS0354</strain>
        <tissue evidence="3">Mantle</tissue>
    </source>
</reference>
<dbReference type="AlphaFoldDB" id="A0AAE0VQV5"/>
<accession>A0AAE0VQV5</accession>
<protein>
    <submittedName>
        <fullName evidence="3">Uncharacterized protein</fullName>
    </submittedName>
</protein>
<organism evidence="3 4">
    <name type="scientific">Potamilus streckersoni</name>
    <dbReference type="NCBI Taxonomy" id="2493646"/>
    <lineage>
        <taxon>Eukaryota</taxon>
        <taxon>Metazoa</taxon>
        <taxon>Spiralia</taxon>
        <taxon>Lophotrochozoa</taxon>
        <taxon>Mollusca</taxon>
        <taxon>Bivalvia</taxon>
        <taxon>Autobranchia</taxon>
        <taxon>Heteroconchia</taxon>
        <taxon>Palaeoheterodonta</taxon>
        <taxon>Unionida</taxon>
        <taxon>Unionoidea</taxon>
        <taxon>Unionidae</taxon>
        <taxon>Ambleminae</taxon>
        <taxon>Lampsilini</taxon>
        <taxon>Potamilus</taxon>
    </lineage>
</organism>
<keyword evidence="2" id="KW-0732">Signal</keyword>